<feature type="compositionally biased region" description="Basic residues" evidence="1">
    <location>
        <begin position="134"/>
        <end position="143"/>
    </location>
</feature>
<name>A0A183LLE6_9TREM</name>
<keyword evidence="3" id="KW-1185">Reference proteome</keyword>
<organism evidence="2 3">
    <name type="scientific">Schistosoma margrebowiei</name>
    <dbReference type="NCBI Taxonomy" id="48269"/>
    <lineage>
        <taxon>Eukaryota</taxon>
        <taxon>Metazoa</taxon>
        <taxon>Spiralia</taxon>
        <taxon>Lophotrochozoa</taxon>
        <taxon>Platyhelminthes</taxon>
        <taxon>Trematoda</taxon>
        <taxon>Digenea</taxon>
        <taxon>Strigeidida</taxon>
        <taxon>Schistosomatoidea</taxon>
        <taxon>Schistosomatidae</taxon>
        <taxon>Schistosoma</taxon>
    </lineage>
</organism>
<feature type="region of interest" description="Disordered" evidence="1">
    <location>
        <begin position="132"/>
        <end position="170"/>
    </location>
</feature>
<gene>
    <name evidence="2" type="ORF">SMRZ_LOCUS4621</name>
</gene>
<accession>A0A183LLE6</accession>
<evidence type="ECO:0000256" key="1">
    <source>
        <dbReference type="SAM" id="MobiDB-lite"/>
    </source>
</evidence>
<reference evidence="2 3" key="1">
    <citation type="submission" date="2018-11" db="EMBL/GenBank/DDBJ databases">
        <authorList>
            <consortium name="Pathogen Informatics"/>
        </authorList>
    </citation>
    <scope>NUCLEOTIDE SEQUENCE [LARGE SCALE GENOMIC DNA]</scope>
    <source>
        <strain evidence="2 3">Zambia</strain>
    </source>
</reference>
<feature type="region of interest" description="Disordered" evidence="1">
    <location>
        <begin position="1"/>
        <end position="23"/>
    </location>
</feature>
<dbReference type="EMBL" id="UZAI01001481">
    <property type="protein sequence ID" value="VDO62408.1"/>
    <property type="molecule type" value="Genomic_DNA"/>
</dbReference>
<protein>
    <submittedName>
        <fullName evidence="2">Uncharacterized protein</fullName>
    </submittedName>
</protein>
<evidence type="ECO:0000313" key="3">
    <source>
        <dbReference type="Proteomes" id="UP000277204"/>
    </source>
</evidence>
<proteinExistence type="predicted"/>
<dbReference type="Proteomes" id="UP000277204">
    <property type="component" value="Unassembled WGS sequence"/>
</dbReference>
<dbReference type="AlphaFoldDB" id="A0A183LLE6"/>
<sequence length="233" mass="26899">MGDQEDLTTVPGISETHRTQAGQRGLDMREMLMYSGHEEENAPQTQAVALILTREAYNVPIGWESHRSIMNEASFKTKKKGVTMNATRLTRKKKQIWRTIKSTKESLTSTCQEVLGRKHHHNECISMKTVDKIQKRKRERKEKKTANNNSRSRTKKVKTQVEYTKSNKQVKKSIRADERKYVEDLATTSEKAARERNMIHLYDTIKKLAGKYSKPVRPVKGTEGKPITEIQEQ</sequence>
<evidence type="ECO:0000313" key="2">
    <source>
        <dbReference type="EMBL" id="VDO62408.1"/>
    </source>
</evidence>